<evidence type="ECO:0000256" key="6">
    <source>
        <dbReference type="ARBA" id="ARBA00022801"/>
    </source>
</evidence>
<dbReference type="CDD" id="cd03429">
    <property type="entry name" value="NUDIX_NADH_pyrophosphatase_Nudt13"/>
    <property type="match status" value="1"/>
</dbReference>
<comment type="cofactor">
    <cofactor evidence="1">
        <name>Mg(2+)</name>
        <dbReference type="ChEBI" id="CHEBI:18420"/>
    </cofactor>
</comment>
<dbReference type="OrthoDB" id="9787476at2"/>
<dbReference type="PANTHER" id="PTHR42904:SF6">
    <property type="entry name" value="NAD-CAPPED RNA HYDROLASE NUDT12"/>
    <property type="match status" value="1"/>
</dbReference>
<dbReference type="GO" id="GO:0006742">
    <property type="term" value="P:NADP+ catabolic process"/>
    <property type="evidence" value="ECO:0007669"/>
    <property type="project" value="TreeGrafter"/>
</dbReference>
<dbReference type="InterPro" id="IPR015376">
    <property type="entry name" value="Znr_NADH_PPase"/>
</dbReference>
<evidence type="ECO:0000259" key="10">
    <source>
        <dbReference type="PROSITE" id="PS51462"/>
    </source>
</evidence>
<evidence type="ECO:0000256" key="7">
    <source>
        <dbReference type="ARBA" id="ARBA00022842"/>
    </source>
</evidence>
<dbReference type="RefSeq" id="WP_100425686.1">
    <property type="nucleotide sequence ID" value="NZ_PGEX01000001.1"/>
</dbReference>
<dbReference type="GO" id="GO:0005829">
    <property type="term" value="C:cytosol"/>
    <property type="evidence" value="ECO:0007669"/>
    <property type="project" value="TreeGrafter"/>
</dbReference>
<protein>
    <recommendedName>
        <fullName evidence="4">NAD(+) diphosphatase</fullName>
        <ecNumber evidence="4">3.6.1.22</ecNumber>
    </recommendedName>
</protein>
<dbReference type="SUPFAM" id="SSF55811">
    <property type="entry name" value="Nudix"/>
    <property type="match status" value="1"/>
</dbReference>
<dbReference type="AlphaFoldDB" id="A0A2M9A7S4"/>
<comment type="cofactor">
    <cofactor evidence="2">
        <name>Zn(2+)</name>
        <dbReference type="ChEBI" id="CHEBI:29105"/>
    </cofactor>
</comment>
<dbReference type="EC" id="3.6.1.22" evidence="4"/>
<dbReference type="InterPro" id="IPR015797">
    <property type="entry name" value="NUDIX_hydrolase-like_dom_sf"/>
</dbReference>
<reference evidence="11 12" key="1">
    <citation type="submission" date="2017-11" db="EMBL/GenBank/DDBJ databases">
        <title>Animal gut microbial communities from fecal samples from Wisconsin, USA.</title>
        <authorList>
            <person name="Neumann A."/>
        </authorList>
    </citation>
    <scope>NUCLEOTIDE SEQUENCE [LARGE SCALE GENOMIC DNA]</scope>
    <source>
        <strain evidence="11 12">UWS3</strain>
    </source>
</reference>
<evidence type="ECO:0000256" key="8">
    <source>
        <dbReference type="ARBA" id="ARBA00023027"/>
    </source>
</evidence>
<dbReference type="PROSITE" id="PS00893">
    <property type="entry name" value="NUDIX_BOX"/>
    <property type="match status" value="1"/>
</dbReference>
<dbReference type="InterPro" id="IPR050241">
    <property type="entry name" value="NAD-cap_RNA_hydrolase_NudC"/>
</dbReference>
<sequence length="278" mass="31546">MMYEIAPRVMHNEFRVQLPKTSDYVIYTERNLVLLKKNADSFELPTVLDVQTVNPKASENLHYLFSVDDEAFFSCDQNFAPNASDFELVKDRFFRTMPNMPIAFGGAVGSHISRWEQSNRFCGHCGTPMQRKADERAFVCKNCGNTVYGKICPVVIVSVTWENKLLMAHNLNNPDRKPYLISGFVDMGESLEQAVRREVKEETGVAVKNIRYIGSEPWPFSNSLIAGFSAELDGSPEITVQESELEYAKWVNREDIGEYTGRLSISGEMIQRFKAGTL</sequence>
<accession>A0A2M9A7S4</accession>
<dbReference type="Pfam" id="PF00293">
    <property type="entry name" value="NUDIX"/>
    <property type="match status" value="1"/>
</dbReference>
<comment type="catalytic activity">
    <reaction evidence="9">
        <text>a 5'-end NAD(+)-phospho-ribonucleoside in mRNA + H2O = a 5'-end phospho-adenosine-phospho-ribonucleoside in mRNA + beta-nicotinamide D-ribonucleotide + 2 H(+)</text>
        <dbReference type="Rhea" id="RHEA:60876"/>
        <dbReference type="Rhea" id="RHEA-COMP:15698"/>
        <dbReference type="Rhea" id="RHEA-COMP:15719"/>
        <dbReference type="ChEBI" id="CHEBI:14649"/>
        <dbReference type="ChEBI" id="CHEBI:15377"/>
        <dbReference type="ChEBI" id="CHEBI:15378"/>
        <dbReference type="ChEBI" id="CHEBI:144029"/>
        <dbReference type="ChEBI" id="CHEBI:144051"/>
    </reaction>
    <physiologicalReaction direction="left-to-right" evidence="9">
        <dbReference type="Rhea" id="RHEA:60877"/>
    </physiologicalReaction>
</comment>
<evidence type="ECO:0000256" key="2">
    <source>
        <dbReference type="ARBA" id="ARBA00001947"/>
    </source>
</evidence>
<dbReference type="GO" id="GO:0046872">
    <property type="term" value="F:metal ion binding"/>
    <property type="evidence" value="ECO:0007669"/>
    <property type="project" value="UniProtKB-KW"/>
</dbReference>
<proteinExistence type="inferred from homology"/>
<name>A0A2M9A7S4_9BACT</name>
<comment type="similarity">
    <text evidence="3">Belongs to the Nudix hydrolase family. NudC subfamily.</text>
</comment>
<evidence type="ECO:0000313" key="12">
    <source>
        <dbReference type="Proteomes" id="UP000231134"/>
    </source>
</evidence>
<dbReference type="GO" id="GO:0035529">
    <property type="term" value="F:NADH pyrophosphatase activity"/>
    <property type="evidence" value="ECO:0007669"/>
    <property type="project" value="TreeGrafter"/>
</dbReference>
<evidence type="ECO:0000256" key="4">
    <source>
        <dbReference type="ARBA" id="ARBA00012381"/>
    </source>
</evidence>
<evidence type="ECO:0000256" key="3">
    <source>
        <dbReference type="ARBA" id="ARBA00009595"/>
    </source>
</evidence>
<evidence type="ECO:0000256" key="9">
    <source>
        <dbReference type="ARBA" id="ARBA00023679"/>
    </source>
</evidence>
<keyword evidence="12" id="KW-1185">Reference proteome</keyword>
<dbReference type="PROSITE" id="PS51462">
    <property type="entry name" value="NUDIX"/>
    <property type="match status" value="1"/>
</dbReference>
<comment type="caution">
    <text evidence="11">The sequence shown here is derived from an EMBL/GenBank/DDBJ whole genome shotgun (WGS) entry which is preliminary data.</text>
</comment>
<dbReference type="Gene3D" id="3.90.79.10">
    <property type="entry name" value="Nucleoside Triphosphate Pyrophosphohydrolase"/>
    <property type="match status" value="1"/>
</dbReference>
<dbReference type="NCBIfam" id="NF001299">
    <property type="entry name" value="PRK00241.1"/>
    <property type="match status" value="1"/>
</dbReference>
<dbReference type="PANTHER" id="PTHR42904">
    <property type="entry name" value="NUDIX HYDROLASE, NUDC SUBFAMILY"/>
    <property type="match status" value="1"/>
</dbReference>
<dbReference type="InterPro" id="IPR049734">
    <property type="entry name" value="NudC-like_C"/>
</dbReference>
<keyword evidence="8" id="KW-0520">NAD</keyword>
<dbReference type="Proteomes" id="UP000231134">
    <property type="component" value="Unassembled WGS sequence"/>
</dbReference>
<dbReference type="GO" id="GO:0019677">
    <property type="term" value="P:NAD+ catabolic process"/>
    <property type="evidence" value="ECO:0007669"/>
    <property type="project" value="TreeGrafter"/>
</dbReference>
<organism evidence="11 12">
    <name type="scientific">Hallerella succinigenes</name>
    <dbReference type="NCBI Taxonomy" id="1896222"/>
    <lineage>
        <taxon>Bacteria</taxon>
        <taxon>Pseudomonadati</taxon>
        <taxon>Fibrobacterota</taxon>
        <taxon>Fibrobacteria</taxon>
        <taxon>Fibrobacterales</taxon>
        <taxon>Fibrobacteraceae</taxon>
        <taxon>Hallerella</taxon>
    </lineage>
</organism>
<dbReference type="Gene3D" id="3.90.79.20">
    <property type="match status" value="1"/>
</dbReference>
<feature type="domain" description="Nudix hydrolase" evidence="10">
    <location>
        <begin position="149"/>
        <end position="277"/>
    </location>
</feature>
<gene>
    <name evidence="11" type="ORF">BGX16_1746</name>
</gene>
<evidence type="ECO:0000256" key="5">
    <source>
        <dbReference type="ARBA" id="ARBA00022723"/>
    </source>
</evidence>
<dbReference type="InterPro" id="IPR000086">
    <property type="entry name" value="NUDIX_hydrolase_dom"/>
</dbReference>
<dbReference type="Pfam" id="PF09297">
    <property type="entry name" value="Zn_ribbon_NUD"/>
    <property type="match status" value="1"/>
</dbReference>
<evidence type="ECO:0000256" key="1">
    <source>
        <dbReference type="ARBA" id="ARBA00001946"/>
    </source>
</evidence>
<dbReference type="InterPro" id="IPR020084">
    <property type="entry name" value="NUDIX_hydrolase_CS"/>
</dbReference>
<dbReference type="EMBL" id="PGEX01000001">
    <property type="protein sequence ID" value="PJJ41752.1"/>
    <property type="molecule type" value="Genomic_DNA"/>
</dbReference>
<keyword evidence="5" id="KW-0479">Metal-binding</keyword>
<keyword evidence="7" id="KW-0460">Magnesium</keyword>
<keyword evidence="6" id="KW-0378">Hydrolase</keyword>
<evidence type="ECO:0000313" key="11">
    <source>
        <dbReference type="EMBL" id="PJJ41752.1"/>
    </source>
</evidence>